<evidence type="ECO:0000313" key="1">
    <source>
        <dbReference type="EMBL" id="MCS0601371.1"/>
    </source>
</evidence>
<reference evidence="1 2" key="1">
    <citation type="submission" date="2022-08" db="EMBL/GenBank/DDBJ databases">
        <authorList>
            <person name="Somphong A."/>
            <person name="Phongsopitanun W."/>
        </authorList>
    </citation>
    <scope>NUCLEOTIDE SEQUENCE [LARGE SCALE GENOMIC DNA]</scope>
    <source>
        <strain evidence="1 2">LP11</strain>
    </source>
</reference>
<name>A0ABT2AYP4_9ACTN</name>
<sequence>MNTSAEFVGSELADLSDVPLTALRSQHRAVHARSLDRLLRQIERPRVNFAGGDGQPGRAD</sequence>
<comment type="caution">
    <text evidence="1">The sequence shown here is derived from an EMBL/GenBank/DDBJ whole genome shotgun (WGS) entry which is preliminary data.</text>
</comment>
<keyword evidence="2" id="KW-1185">Reference proteome</keyword>
<organism evidence="1 2">
    <name type="scientific">Streptomyces pyxinicus</name>
    <dbReference type="NCBI Taxonomy" id="2970331"/>
    <lineage>
        <taxon>Bacteria</taxon>
        <taxon>Bacillati</taxon>
        <taxon>Actinomycetota</taxon>
        <taxon>Actinomycetes</taxon>
        <taxon>Kitasatosporales</taxon>
        <taxon>Streptomycetaceae</taxon>
        <taxon>Streptomyces</taxon>
    </lineage>
</organism>
<accession>A0ABT2AYP4</accession>
<proteinExistence type="predicted"/>
<dbReference type="RefSeq" id="WP_258777752.1">
    <property type="nucleotide sequence ID" value="NZ_JANUGP010000005.1"/>
</dbReference>
<protein>
    <recommendedName>
        <fullName evidence="3">FXSXX-COOH protein</fullName>
    </recommendedName>
</protein>
<evidence type="ECO:0000313" key="2">
    <source>
        <dbReference type="Proteomes" id="UP001205612"/>
    </source>
</evidence>
<dbReference type="Proteomes" id="UP001205612">
    <property type="component" value="Unassembled WGS sequence"/>
</dbReference>
<evidence type="ECO:0008006" key="3">
    <source>
        <dbReference type="Google" id="ProtNLM"/>
    </source>
</evidence>
<dbReference type="EMBL" id="JANUGP010000005">
    <property type="protein sequence ID" value="MCS0601371.1"/>
    <property type="molecule type" value="Genomic_DNA"/>
</dbReference>
<gene>
    <name evidence="1" type="ORF">NX794_09020</name>
</gene>